<keyword evidence="1" id="KW-0472">Membrane</keyword>
<organism evidence="3">
    <name type="scientific">Anguilla anguilla</name>
    <name type="common">European freshwater eel</name>
    <name type="synonym">Muraena anguilla</name>
    <dbReference type="NCBI Taxonomy" id="7936"/>
    <lineage>
        <taxon>Eukaryota</taxon>
        <taxon>Metazoa</taxon>
        <taxon>Chordata</taxon>
        <taxon>Craniata</taxon>
        <taxon>Vertebrata</taxon>
        <taxon>Euteleostomi</taxon>
        <taxon>Actinopterygii</taxon>
        <taxon>Neopterygii</taxon>
        <taxon>Teleostei</taxon>
        <taxon>Anguilliformes</taxon>
        <taxon>Anguillidae</taxon>
        <taxon>Anguilla</taxon>
    </lineage>
</organism>
<proteinExistence type="predicted"/>
<evidence type="ECO:0000256" key="1">
    <source>
        <dbReference type="SAM" id="Phobius"/>
    </source>
</evidence>
<evidence type="ECO:0000313" key="3">
    <source>
        <dbReference type="EMBL" id="JAH91883.1"/>
    </source>
</evidence>
<dbReference type="EMBL" id="GBXM01016694">
    <property type="protein sequence ID" value="JAH91883.1"/>
    <property type="molecule type" value="Transcribed_RNA"/>
</dbReference>
<name>A0A0E9WR02_ANGAN</name>
<protein>
    <recommendedName>
        <fullName evidence="4">Secreted protein</fullName>
    </recommendedName>
</protein>
<feature type="signal peptide" evidence="2">
    <location>
        <begin position="1"/>
        <end position="15"/>
    </location>
</feature>
<sequence length="144" mass="16220">MDHFFSFLFFLSALGHRTRLPWRDLSVYTPAEFGVAFFSAEQENKGHPVPWRAHHWSPSYSDTLLMVSHRETKQKKFFFFYIIAAAAATLAILCHSANCGPLLLFCCSGVFGEGGGFHLNGNHHIKKFLLQECYATTGGQCNTL</sequence>
<reference evidence="3" key="1">
    <citation type="submission" date="2014-11" db="EMBL/GenBank/DDBJ databases">
        <authorList>
            <person name="Amaro Gonzalez C."/>
        </authorList>
    </citation>
    <scope>NUCLEOTIDE SEQUENCE</scope>
</reference>
<reference evidence="3" key="2">
    <citation type="journal article" date="2015" name="Fish Shellfish Immunol.">
        <title>Early steps in the European eel (Anguilla anguilla)-Vibrio vulnificus interaction in the gills: Role of the RtxA13 toxin.</title>
        <authorList>
            <person name="Callol A."/>
            <person name="Pajuelo D."/>
            <person name="Ebbesson L."/>
            <person name="Teles M."/>
            <person name="MacKenzie S."/>
            <person name="Amaro C."/>
        </authorList>
    </citation>
    <scope>NUCLEOTIDE SEQUENCE</scope>
</reference>
<keyword evidence="2" id="KW-0732">Signal</keyword>
<accession>A0A0E9WR02</accession>
<keyword evidence="1" id="KW-1133">Transmembrane helix</keyword>
<dbReference type="AlphaFoldDB" id="A0A0E9WR02"/>
<feature type="transmembrane region" description="Helical" evidence="1">
    <location>
        <begin position="77"/>
        <end position="94"/>
    </location>
</feature>
<evidence type="ECO:0008006" key="4">
    <source>
        <dbReference type="Google" id="ProtNLM"/>
    </source>
</evidence>
<evidence type="ECO:0000256" key="2">
    <source>
        <dbReference type="SAM" id="SignalP"/>
    </source>
</evidence>
<keyword evidence="1" id="KW-0812">Transmembrane</keyword>
<feature type="chain" id="PRO_5013311674" description="Secreted protein" evidence="2">
    <location>
        <begin position="16"/>
        <end position="144"/>
    </location>
</feature>